<organism evidence="3 4">
    <name type="scientific">Aneurinibacillus thermoaerophilus</name>
    <dbReference type="NCBI Taxonomy" id="143495"/>
    <lineage>
        <taxon>Bacteria</taxon>
        <taxon>Bacillati</taxon>
        <taxon>Bacillota</taxon>
        <taxon>Bacilli</taxon>
        <taxon>Bacillales</taxon>
        <taxon>Paenibacillaceae</taxon>
        <taxon>Aneurinibacillus group</taxon>
        <taxon>Aneurinibacillus</taxon>
    </lineage>
</organism>
<protein>
    <submittedName>
        <fullName evidence="3">Gfo/Idh/MocA family oxidoreductase</fullName>
    </submittedName>
</protein>
<dbReference type="PANTHER" id="PTHR43249:SF1">
    <property type="entry name" value="D-GLUCOSIDE 3-DEHYDROGENASE"/>
    <property type="match status" value="1"/>
</dbReference>
<feature type="domain" description="Gfo/Idh/MocA-like oxidoreductase N-terminal" evidence="1">
    <location>
        <begin position="2"/>
        <end position="120"/>
    </location>
</feature>
<dbReference type="EMBL" id="CP080764">
    <property type="protein sequence ID" value="QYY42553.1"/>
    <property type="molecule type" value="Genomic_DNA"/>
</dbReference>
<evidence type="ECO:0000259" key="2">
    <source>
        <dbReference type="Pfam" id="PF22725"/>
    </source>
</evidence>
<dbReference type="InterPro" id="IPR036291">
    <property type="entry name" value="NAD(P)-bd_dom_sf"/>
</dbReference>
<name>A0ABX8YC22_ANETH</name>
<feature type="domain" description="GFO/IDH/MocA-like oxidoreductase" evidence="2">
    <location>
        <begin position="131"/>
        <end position="252"/>
    </location>
</feature>
<dbReference type="Gene3D" id="3.40.50.720">
    <property type="entry name" value="NAD(P)-binding Rossmann-like Domain"/>
    <property type="match status" value="1"/>
</dbReference>
<dbReference type="SUPFAM" id="SSF55347">
    <property type="entry name" value="Glyceraldehyde-3-phosphate dehydrogenase-like, C-terminal domain"/>
    <property type="match status" value="1"/>
</dbReference>
<dbReference type="Pfam" id="PF22725">
    <property type="entry name" value="GFO_IDH_MocA_C3"/>
    <property type="match status" value="1"/>
</dbReference>
<proteinExistence type="predicted"/>
<reference evidence="3 4" key="1">
    <citation type="submission" date="2021-08" db="EMBL/GenBank/DDBJ databases">
        <title>Complete genome sequence of the strain Aneurinibacillus thermoaerophilus CCM 8960.</title>
        <authorList>
            <person name="Musilova J."/>
            <person name="Kourilova X."/>
            <person name="Pernicova I."/>
            <person name="Bezdicek M."/>
            <person name="Lengerova M."/>
            <person name="Obruca S."/>
            <person name="Sedlar K."/>
        </authorList>
    </citation>
    <scope>NUCLEOTIDE SEQUENCE [LARGE SCALE GENOMIC DNA]</scope>
    <source>
        <strain evidence="3 4">CCM 8960</strain>
    </source>
</reference>
<accession>A0ABX8YC22</accession>
<dbReference type="InterPro" id="IPR000683">
    <property type="entry name" value="Gfo/Idh/MocA-like_OxRdtase_N"/>
</dbReference>
<dbReference type="InterPro" id="IPR055170">
    <property type="entry name" value="GFO_IDH_MocA-like_dom"/>
</dbReference>
<dbReference type="SUPFAM" id="SSF51735">
    <property type="entry name" value="NAD(P)-binding Rossmann-fold domains"/>
    <property type="match status" value="1"/>
</dbReference>
<dbReference type="PANTHER" id="PTHR43249">
    <property type="entry name" value="UDP-N-ACETYL-2-AMINO-2-DEOXY-D-GLUCURONATE OXIDASE"/>
    <property type="match status" value="1"/>
</dbReference>
<evidence type="ECO:0000313" key="3">
    <source>
        <dbReference type="EMBL" id="QYY42553.1"/>
    </source>
</evidence>
<keyword evidence="4" id="KW-1185">Reference proteome</keyword>
<gene>
    <name evidence="3" type="ORF">K3F53_17225</name>
</gene>
<evidence type="ECO:0000313" key="4">
    <source>
        <dbReference type="Proteomes" id="UP000826616"/>
    </source>
</evidence>
<dbReference type="Gene3D" id="3.30.360.10">
    <property type="entry name" value="Dihydrodipicolinate Reductase, domain 2"/>
    <property type="match status" value="1"/>
</dbReference>
<evidence type="ECO:0000259" key="1">
    <source>
        <dbReference type="Pfam" id="PF01408"/>
    </source>
</evidence>
<dbReference type="RefSeq" id="WP_220559178.1">
    <property type="nucleotide sequence ID" value="NZ_CP080764.1"/>
</dbReference>
<dbReference type="Pfam" id="PF01408">
    <property type="entry name" value="GFO_IDH_MocA"/>
    <property type="match status" value="1"/>
</dbReference>
<dbReference type="GeneID" id="97143125"/>
<dbReference type="Proteomes" id="UP000826616">
    <property type="component" value="Chromosome"/>
</dbReference>
<sequence>MIRFAIVGCGHIAKKHIEAIRSINHAELVAFCDNNPARLEEFKDTYKIKGYLSLEEMLENEPQIDAVNICVPSGLHANLAIKAASYGKHIIVEKPIALTIEDADSIIEACEKNNVKLTVVHPNRFRPAVIALKEAMDNNLFGKISHANATVRWNRNQAYYDQAAWRGTKDMDGGVLMNQAIHNLDLLLWLVGPVEEVQAYTATRLRNIEAEDVAVATLIFSNGALGVIEAASTIYPKNYEESLSIFGETGSAVIGGTTANWIKHWVFEEVDETDAVALIEKINLDPYGISGHQQIITDFVEAIQQNRSPKVTGEDGKNALKLVLAIYEASERKKPVKLKHL</sequence>
<dbReference type="InterPro" id="IPR052515">
    <property type="entry name" value="Gfo/Idh/MocA_Oxidoreductase"/>
</dbReference>